<keyword evidence="6" id="KW-1185">Reference proteome</keyword>
<dbReference type="EMBL" id="BAAANY010000038">
    <property type="protein sequence ID" value="GAA1713784.1"/>
    <property type="molecule type" value="Genomic_DNA"/>
</dbReference>
<dbReference type="GO" id="GO:0032259">
    <property type="term" value="P:methylation"/>
    <property type="evidence" value="ECO:0007669"/>
    <property type="project" value="UniProtKB-KW"/>
</dbReference>
<evidence type="ECO:0000313" key="6">
    <source>
        <dbReference type="Proteomes" id="UP001500618"/>
    </source>
</evidence>
<dbReference type="RefSeq" id="WP_344314723.1">
    <property type="nucleotide sequence ID" value="NZ_BAAANY010000038.1"/>
</dbReference>
<organism evidence="5 6">
    <name type="scientific">Fodinicola feengrottensis</name>
    <dbReference type="NCBI Taxonomy" id="435914"/>
    <lineage>
        <taxon>Bacteria</taxon>
        <taxon>Bacillati</taxon>
        <taxon>Actinomycetota</taxon>
        <taxon>Actinomycetes</taxon>
        <taxon>Mycobacteriales</taxon>
        <taxon>Fodinicola</taxon>
    </lineage>
</organism>
<dbReference type="GO" id="GO:0008168">
    <property type="term" value="F:methyltransferase activity"/>
    <property type="evidence" value="ECO:0007669"/>
    <property type="project" value="UniProtKB-KW"/>
</dbReference>
<comment type="caution">
    <text evidence="5">The sequence shown here is derived from an EMBL/GenBank/DDBJ whole genome shotgun (WGS) entry which is preliminary data.</text>
</comment>
<dbReference type="Gene3D" id="3.40.50.150">
    <property type="entry name" value="Vaccinia Virus protein VP39"/>
    <property type="match status" value="1"/>
</dbReference>
<keyword evidence="3" id="KW-0808">Transferase</keyword>
<dbReference type="PANTHER" id="PTHR44942">
    <property type="entry name" value="METHYLTRANSF_11 DOMAIN-CONTAINING PROTEIN"/>
    <property type="match status" value="1"/>
</dbReference>
<evidence type="ECO:0000256" key="1">
    <source>
        <dbReference type="ARBA" id="ARBA00008361"/>
    </source>
</evidence>
<name>A0ABP4UYB9_9ACTN</name>
<sequence>MVTLPPERELKPHQVRQYAESFGTDPERYDRARPRYPDAMVARIVAASPGPYVLDVGCGTGIVARQFQAAGCQVLGVDVDQRMTDLARRTGVPAEVATFEAWEPAGRTFDAVVAGMAWHWVDPVAGAAKAARVLRPGGRLALFWYVFQSSPEIAAAFSRVYREVLPDSPMSRGPMPSLQGYSALFDRAADGMREAGAFTESEQWRYDWARSYTRDQWLDQLATFGGHGTLSPEQQQKLADGIGAVIDAAGGAFEMDYTAVVVTATRTATPVT</sequence>
<gene>
    <name evidence="5" type="ORF">GCM10009765_73570</name>
</gene>
<dbReference type="Proteomes" id="UP001500618">
    <property type="component" value="Unassembled WGS sequence"/>
</dbReference>
<dbReference type="CDD" id="cd02440">
    <property type="entry name" value="AdoMet_MTases"/>
    <property type="match status" value="1"/>
</dbReference>
<keyword evidence="2 5" id="KW-0489">Methyltransferase</keyword>
<proteinExistence type="inferred from homology"/>
<accession>A0ABP4UYB9</accession>
<comment type="similarity">
    <text evidence="1">Belongs to the methyltransferase superfamily.</text>
</comment>
<protein>
    <submittedName>
        <fullName evidence="5">Class I SAM-dependent methyltransferase</fullName>
    </submittedName>
</protein>
<dbReference type="InterPro" id="IPR013216">
    <property type="entry name" value="Methyltransf_11"/>
</dbReference>
<evidence type="ECO:0000259" key="4">
    <source>
        <dbReference type="Pfam" id="PF08241"/>
    </source>
</evidence>
<dbReference type="SUPFAM" id="SSF53335">
    <property type="entry name" value="S-adenosyl-L-methionine-dependent methyltransferases"/>
    <property type="match status" value="1"/>
</dbReference>
<dbReference type="InterPro" id="IPR051052">
    <property type="entry name" value="Diverse_substrate_MTase"/>
</dbReference>
<dbReference type="PANTHER" id="PTHR44942:SF4">
    <property type="entry name" value="METHYLTRANSFERASE TYPE 11 DOMAIN-CONTAINING PROTEIN"/>
    <property type="match status" value="1"/>
</dbReference>
<reference evidence="6" key="1">
    <citation type="journal article" date="2019" name="Int. J. Syst. Evol. Microbiol.">
        <title>The Global Catalogue of Microorganisms (GCM) 10K type strain sequencing project: providing services to taxonomists for standard genome sequencing and annotation.</title>
        <authorList>
            <consortium name="The Broad Institute Genomics Platform"/>
            <consortium name="The Broad Institute Genome Sequencing Center for Infectious Disease"/>
            <person name="Wu L."/>
            <person name="Ma J."/>
        </authorList>
    </citation>
    <scope>NUCLEOTIDE SEQUENCE [LARGE SCALE GENOMIC DNA]</scope>
    <source>
        <strain evidence="6">JCM 14718</strain>
    </source>
</reference>
<feature type="domain" description="Methyltransferase type 11" evidence="4">
    <location>
        <begin position="54"/>
        <end position="141"/>
    </location>
</feature>
<evidence type="ECO:0000256" key="2">
    <source>
        <dbReference type="ARBA" id="ARBA00022603"/>
    </source>
</evidence>
<evidence type="ECO:0000256" key="3">
    <source>
        <dbReference type="ARBA" id="ARBA00022679"/>
    </source>
</evidence>
<dbReference type="InterPro" id="IPR029063">
    <property type="entry name" value="SAM-dependent_MTases_sf"/>
</dbReference>
<dbReference type="Pfam" id="PF08241">
    <property type="entry name" value="Methyltransf_11"/>
    <property type="match status" value="1"/>
</dbReference>
<evidence type="ECO:0000313" key="5">
    <source>
        <dbReference type="EMBL" id="GAA1713784.1"/>
    </source>
</evidence>